<accession>A0A9D9I190</accession>
<dbReference type="NCBIfam" id="TIGR01805">
    <property type="entry name" value="CM_mono_grmpos"/>
    <property type="match status" value="1"/>
</dbReference>
<dbReference type="PANTHER" id="PTHR38041">
    <property type="entry name" value="CHORISMATE MUTASE"/>
    <property type="match status" value="1"/>
</dbReference>
<dbReference type="InterPro" id="IPR002701">
    <property type="entry name" value="CM_II_prokaryot"/>
</dbReference>
<reference evidence="4" key="1">
    <citation type="submission" date="2020-10" db="EMBL/GenBank/DDBJ databases">
        <authorList>
            <person name="Gilroy R."/>
        </authorList>
    </citation>
    <scope>NUCLEOTIDE SEQUENCE</scope>
    <source>
        <strain evidence="4">E3-2379</strain>
    </source>
</reference>
<dbReference type="PANTHER" id="PTHR38041:SF1">
    <property type="entry name" value="CHORISMATE MUTASE"/>
    <property type="match status" value="1"/>
</dbReference>
<evidence type="ECO:0000259" key="2">
    <source>
        <dbReference type="PROSITE" id="PS51168"/>
    </source>
</evidence>
<dbReference type="GO" id="GO:0009094">
    <property type="term" value="P:L-phenylalanine biosynthetic process"/>
    <property type="evidence" value="ECO:0007669"/>
    <property type="project" value="InterPro"/>
</dbReference>
<gene>
    <name evidence="4" type="ORF">IAC13_05160</name>
</gene>
<dbReference type="PROSITE" id="PS51671">
    <property type="entry name" value="ACT"/>
    <property type="match status" value="1"/>
</dbReference>
<dbReference type="SMART" id="SM00830">
    <property type="entry name" value="CM_2"/>
    <property type="match status" value="1"/>
</dbReference>
<protein>
    <submittedName>
        <fullName evidence="4">Chorismate mutase</fullName>
        <ecNumber evidence="4">5.4.99.5</ecNumber>
    </submittedName>
</protein>
<dbReference type="PROSITE" id="PS51168">
    <property type="entry name" value="CHORISMATE_MUT_2"/>
    <property type="match status" value="1"/>
</dbReference>
<evidence type="ECO:0000313" key="4">
    <source>
        <dbReference type="EMBL" id="MBO8463303.1"/>
    </source>
</evidence>
<reference evidence="4" key="2">
    <citation type="journal article" date="2021" name="PeerJ">
        <title>Extensive microbial diversity within the chicken gut microbiome revealed by metagenomics and culture.</title>
        <authorList>
            <person name="Gilroy R."/>
            <person name="Ravi A."/>
            <person name="Getino M."/>
            <person name="Pursley I."/>
            <person name="Horton D.L."/>
            <person name="Alikhan N.F."/>
            <person name="Baker D."/>
            <person name="Gharbi K."/>
            <person name="Hall N."/>
            <person name="Watson M."/>
            <person name="Adriaenssens E.M."/>
            <person name="Foster-Nyarko E."/>
            <person name="Jarju S."/>
            <person name="Secka A."/>
            <person name="Antonio M."/>
            <person name="Oren A."/>
            <person name="Chaudhuri R.R."/>
            <person name="La Ragione R."/>
            <person name="Hildebrand F."/>
            <person name="Pallen M.J."/>
        </authorList>
    </citation>
    <scope>NUCLEOTIDE SEQUENCE</scope>
    <source>
        <strain evidence="4">E3-2379</strain>
    </source>
</reference>
<organism evidence="4 5">
    <name type="scientific">Candidatus Scybalomonas excrementavium</name>
    <dbReference type="NCBI Taxonomy" id="2840943"/>
    <lineage>
        <taxon>Bacteria</taxon>
        <taxon>Bacillati</taxon>
        <taxon>Bacillota</taxon>
        <taxon>Clostridia</taxon>
        <taxon>Lachnospirales</taxon>
        <taxon>Lachnospiraceae</taxon>
        <taxon>Lachnospiraceae incertae sedis</taxon>
        <taxon>Candidatus Scybalomonas</taxon>
    </lineage>
</organism>
<dbReference type="Proteomes" id="UP000823618">
    <property type="component" value="Unassembled WGS sequence"/>
</dbReference>
<keyword evidence="1 4" id="KW-0413">Isomerase</keyword>
<dbReference type="InterPro" id="IPR002912">
    <property type="entry name" value="ACT_dom"/>
</dbReference>
<evidence type="ECO:0000313" key="5">
    <source>
        <dbReference type="Proteomes" id="UP000823618"/>
    </source>
</evidence>
<dbReference type="InterPro" id="IPR011279">
    <property type="entry name" value="Chorismate_mutase_GmP"/>
</dbReference>
<dbReference type="GO" id="GO:0046417">
    <property type="term" value="P:chorismate metabolic process"/>
    <property type="evidence" value="ECO:0007669"/>
    <property type="project" value="InterPro"/>
</dbReference>
<feature type="domain" description="ACT" evidence="3">
    <location>
        <begin position="227"/>
        <end position="304"/>
    </location>
</feature>
<feature type="domain" description="Chorismate mutase" evidence="2">
    <location>
        <begin position="1"/>
        <end position="88"/>
    </location>
</feature>
<dbReference type="Pfam" id="PF01817">
    <property type="entry name" value="CM_2"/>
    <property type="match status" value="1"/>
</dbReference>
<dbReference type="GO" id="GO:0004664">
    <property type="term" value="F:prephenate dehydratase activity"/>
    <property type="evidence" value="ECO:0007669"/>
    <property type="project" value="InterPro"/>
</dbReference>
<dbReference type="InterPro" id="IPR045865">
    <property type="entry name" value="ACT-like_dom_sf"/>
</dbReference>
<dbReference type="CDD" id="cd04905">
    <property type="entry name" value="ACT_CM-PDT"/>
    <property type="match status" value="1"/>
</dbReference>
<dbReference type="EMBL" id="JADIML010000143">
    <property type="protein sequence ID" value="MBO8463303.1"/>
    <property type="molecule type" value="Genomic_DNA"/>
</dbReference>
<dbReference type="SUPFAM" id="SSF55021">
    <property type="entry name" value="ACT-like"/>
    <property type="match status" value="1"/>
</dbReference>
<dbReference type="InterPro" id="IPR008242">
    <property type="entry name" value="Chor_mutase/pphenate_deHydtase"/>
</dbReference>
<dbReference type="InterPro" id="IPR051331">
    <property type="entry name" value="Chorismate_mutase-related"/>
</dbReference>
<dbReference type="InterPro" id="IPR036263">
    <property type="entry name" value="Chorismate_II_sf"/>
</dbReference>
<comment type="caution">
    <text evidence="4">The sequence shown here is derived from an EMBL/GenBank/DDBJ whole genome shotgun (WGS) entry which is preliminary data.</text>
</comment>
<dbReference type="PIRSF" id="PIRSF001500">
    <property type="entry name" value="Chor_mut_pdt_Ppr"/>
    <property type="match status" value="1"/>
</dbReference>
<dbReference type="EC" id="5.4.99.5" evidence="4"/>
<evidence type="ECO:0000256" key="1">
    <source>
        <dbReference type="ARBA" id="ARBA00023235"/>
    </source>
</evidence>
<evidence type="ECO:0000259" key="3">
    <source>
        <dbReference type="PROSITE" id="PS51671"/>
    </source>
</evidence>
<dbReference type="GO" id="GO:0009697">
    <property type="term" value="P:salicylic acid biosynthetic process"/>
    <property type="evidence" value="ECO:0007669"/>
    <property type="project" value="TreeGrafter"/>
</dbReference>
<dbReference type="GO" id="GO:0004106">
    <property type="term" value="F:chorismate mutase activity"/>
    <property type="evidence" value="ECO:0007669"/>
    <property type="project" value="UniProtKB-EC"/>
</dbReference>
<sequence>MIELNEIREQIDEVDKKIVELFEKRMELGKAVAQYKQQVGKPILDKQRERQKIEAMQDLATNPSHKRAVSELFLQLMSLSRKYQYTLIGERQTDMLSSFHMVEQLPIYNQTKIVCQKEACNDNEWHKENGQYIVQFFGEDTKKLYVEQLKEVFQILEEEKAEYGVVPIQINDTIIRTLIYDLLLLHEDICIVAEENIHDKRREENKEMSFLILKKGRMYQKDAKKIMVSVQLSNEVGSLYEMLSNLLHNNINLTRIESRELKENGQISYHFLMEFIGNLQEPSVRNACTVMREESLDFRVLGNY</sequence>
<dbReference type="Gene3D" id="1.20.59.10">
    <property type="entry name" value="Chorismate mutase"/>
    <property type="match status" value="1"/>
</dbReference>
<dbReference type="AlphaFoldDB" id="A0A9D9I190"/>
<dbReference type="Gene3D" id="3.30.70.260">
    <property type="match status" value="1"/>
</dbReference>
<proteinExistence type="predicted"/>
<dbReference type="InterPro" id="IPR036979">
    <property type="entry name" value="CM_dom_sf"/>
</dbReference>
<name>A0A9D9I190_9FIRM</name>
<dbReference type="SUPFAM" id="SSF48600">
    <property type="entry name" value="Chorismate mutase II"/>
    <property type="match status" value="1"/>
</dbReference>